<evidence type="ECO:0000313" key="3">
    <source>
        <dbReference type="Proteomes" id="UP000243413"/>
    </source>
</evidence>
<organism evidence="2 3">
    <name type="scientific">Halopseudomonas sabulinigri</name>
    <dbReference type="NCBI Taxonomy" id="472181"/>
    <lineage>
        <taxon>Bacteria</taxon>
        <taxon>Pseudomonadati</taxon>
        <taxon>Pseudomonadota</taxon>
        <taxon>Gammaproteobacteria</taxon>
        <taxon>Pseudomonadales</taxon>
        <taxon>Pseudomonadaceae</taxon>
        <taxon>Halopseudomonas</taxon>
    </lineage>
</organism>
<dbReference type="Proteomes" id="UP000243413">
    <property type="component" value="Chromosome I"/>
</dbReference>
<dbReference type="Gene3D" id="3.40.50.10140">
    <property type="entry name" value="Toll/interleukin-1 receptor homology (TIR) domain"/>
    <property type="match status" value="1"/>
</dbReference>
<dbReference type="Pfam" id="PF13676">
    <property type="entry name" value="TIR_2"/>
    <property type="match status" value="1"/>
</dbReference>
<dbReference type="EMBL" id="LT629763">
    <property type="protein sequence ID" value="SDS11316.1"/>
    <property type="molecule type" value="Genomic_DNA"/>
</dbReference>
<gene>
    <name evidence="2" type="ORF">SAMN05216271_1186</name>
</gene>
<feature type="domain" description="TIR" evidence="1">
    <location>
        <begin position="169"/>
        <end position="260"/>
    </location>
</feature>
<accession>A0A1H1PJ94</accession>
<dbReference type="Pfam" id="PF18163">
    <property type="entry name" value="LD_cluster2"/>
    <property type="match status" value="1"/>
</dbReference>
<evidence type="ECO:0000313" key="2">
    <source>
        <dbReference type="EMBL" id="SDS11316.1"/>
    </source>
</evidence>
<proteinExistence type="predicted"/>
<dbReference type="SUPFAM" id="SSF52200">
    <property type="entry name" value="Toll/Interleukin receptor TIR domain"/>
    <property type="match status" value="1"/>
</dbReference>
<reference evidence="3" key="1">
    <citation type="submission" date="2016-10" db="EMBL/GenBank/DDBJ databases">
        <authorList>
            <person name="Varghese N."/>
            <person name="Submissions S."/>
        </authorList>
    </citation>
    <scope>NUCLEOTIDE SEQUENCE [LARGE SCALE GENOMIC DNA]</scope>
    <source>
        <strain evidence="3">JCM 14963</strain>
    </source>
</reference>
<evidence type="ECO:0000259" key="1">
    <source>
        <dbReference type="Pfam" id="PF13676"/>
    </source>
</evidence>
<dbReference type="GO" id="GO:0007165">
    <property type="term" value="P:signal transduction"/>
    <property type="evidence" value="ECO:0007669"/>
    <property type="project" value="InterPro"/>
</dbReference>
<dbReference type="InterPro" id="IPR035897">
    <property type="entry name" value="Toll_tir_struct_dom_sf"/>
</dbReference>
<name>A0A1H1PJ94_9GAMM</name>
<protein>
    <submittedName>
        <fullName evidence="2">TIR domain-containing protein</fullName>
    </submittedName>
</protein>
<dbReference type="STRING" id="472181.SAMN05216271_1186"/>
<dbReference type="InterPro" id="IPR041160">
    <property type="entry name" value="LD_cluster2"/>
</dbReference>
<dbReference type="AlphaFoldDB" id="A0A1H1PJ94"/>
<sequence length="677" mass="76440">MGTNYTPPMAISFVWNPADTAQVKPILDNVKAQFARDKNRPFSRGLNIPLFFYSSNNCLDLPQDYPKTLAQHNIIFVFTSVNTLGIQKWRRYIDGFPLSDTQNLIPVAIDQSGLAHGGSLSRINCIRAFDWPDEDRGLHAVVALAHEVYRFGLNGQDLTQAGKAHSISIFLSHAKTGCTGRLHAEEIKRFIDNTNMHRFFDTTEISPGYQFDEEIEKHIANSTLLALESDAYSSRYWCQREILSAKQNDRPIVVVNCLEDYEDRVFPAASNVPCVHISPETPMSQHDILRVLSSTIVETIRFFHAKQCLEAYREFEWIPAGCELTSRPPEIRKVLGYKGLGKRDVCYPEPPVYSNEADWHKDLDVHAFTPLWHIEEKNILYKERVGISISDFAGDGYVSHHLHQDQLVRLAQDVSRHLLARSATLLYGGDLRKNGFTEFVLDEAMILQDRIGADIPVVENHLAWPLHLASPEVIAWQATYSRVMNTIPHPVPPDVSELVDDQNFLAPTTPENLYIWSRCLTQMRKQSINSSTVRICAGGKRFAYKGKMPGVLEETLFALDAEKPIYLLGGFGGIVADVCEVILGNNVPNALSEEWQQFNNSGYAELQKVARARGYAANYENIVGVLQKLSLPKLANSVGLSEEEYRNLMCTPFVDESLHLILKGLKNMRRSKGHEQN</sequence>
<dbReference type="InterPro" id="IPR000157">
    <property type="entry name" value="TIR_dom"/>
</dbReference>
<dbReference type="OrthoDB" id="104289at2"/>
<dbReference type="RefSeq" id="WP_092284734.1">
    <property type="nucleotide sequence ID" value="NZ_LT629763.1"/>
</dbReference>